<dbReference type="Proteomes" id="UP000237105">
    <property type="component" value="Unassembled WGS sequence"/>
</dbReference>
<evidence type="ECO:0000313" key="2">
    <source>
        <dbReference type="Proteomes" id="UP000237105"/>
    </source>
</evidence>
<accession>A0A2P5AY12</accession>
<reference evidence="2" key="1">
    <citation type="submission" date="2016-06" db="EMBL/GenBank/DDBJ databases">
        <title>Parallel loss of symbiosis genes in relatives of nitrogen-fixing non-legume Parasponia.</title>
        <authorList>
            <person name="Van Velzen R."/>
            <person name="Holmer R."/>
            <person name="Bu F."/>
            <person name="Rutten L."/>
            <person name="Van Zeijl A."/>
            <person name="Liu W."/>
            <person name="Santuari L."/>
            <person name="Cao Q."/>
            <person name="Sharma T."/>
            <person name="Shen D."/>
            <person name="Roswanjaya Y."/>
            <person name="Wardhani T."/>
            <person name="Kalhor M.S."/>
            <person name="Jansen J."/>
            <person name="Van den Hoogen J."/>
            <person name="Gungor B."/>
            <person name="Hartog M."/>
            <person name="Hontelez J."/>
            <person name="Verver J."/>
            <person name="Yang W.-C."/>
            <person name="Schijlen E."/>
            <person name="Repin R."/>
            <person name="Schilthuizen M."/>
            <person name="Schranz E."/>
            <person name="Heidstra R."/>
            <person name="Miyata K."/>
            <person name="Fedorova E."/>
            <person name="Kohlen W."/>
            <person name="Bisseling T."/>
            <person name="Smit S."/>
            <person name="Geurts R."/>
        </authorList>
    </citation>
    <scope>NUCLEOTIDE SEQUENCE [LARGE SCALE GENOMIC DNA]</scope>
    <source>
        <strain evidence="2">cv. WU1-14</strain>
    </source>
</reference>
<gene>
    <name evidence="1" type="ORF">PanWU01x14_289920</name>
</gene>
<organism evidence="1 2">
    <name type="scientific">Parasponia andersonii</name>
    <name type="common">Sponia andersonii</name>
    <dbReference type="NCBI Taxonomy" id="3476"/>
    <lineage>
        <taxon>Eukaryota</taxon>
        <taxon>Viridiplantae</taxon>
        <taxon>Streptophyta</taxon>
        <taxon>Embryophyta</taxon>
        <taxon>Tracheophyta</taxon>
        <taxon>Spermatophyta</taxon>
        <taxon>Magnoliopsida</taxon>
        <taxon>eudicotyledons</taxon>
        <taxon>Gunneridae</taxon>
        <taxon>Pentapetalae</taxon>
        <taxon>rosids</taxon>
        <taxon>fabids</taxon>
        <taxon>Rosales</taxon>
        <taxon>Cannabaceae</taxon>
        <taxon>Parasponia</taxon>
    </lineage>
</organism>
<dbReference type="OrthoDB" id="10323777at2759"/>
<dbReference type="AlphaFoldDB" id="A0A2P5AY12"/>
<sequence length="88" mass="9998">MTAKNILPSKYQYKRHYYCLLNEGPGCSNDNIFDQHCGDFSMTPDNICRSRITSMSNFTNCERYFSCSIGPSVLINSNAQSNLPVLFN</sequence>
<comment type="caution">
    <text evidence="1">The sequence shown here is derived from an EMBL/GenBank/DDBJ whole genome shotgun (WGS) entry which is preliminary data.</text>
</comment>
<name>A0A2P5AY12_PARAD</name>
<dbReference type="EMBL" id="JXTB01000416">
    <property type="protein sequence ID" value="PON41398.1"/>
    <property type="molecule type" value="Genomic_DNA"/>
</dbReference>
<proteinExistence type="predicted"/>
<protein>
    <submittedName>
        <fullName evidence="1">Uncharacterized protein</fullName>
    </submittedName>
</protein>
<evidence type="ECO:0000313" key="1">
    <source>
        <dbReference type="EMBL" id="PON41398.1"/>
    </source>
</evidence>
<keyword evidence="2" id="KW-1185">Reference proteome</keyword>